<name>A0A1E7F4E8_9STRA</name>
<organism evidence="1 2">
    <name type="scientific">Fragilariopsis cylindrus CCMP1102</name>
    <dbReference type="NCBI Taxonomy" id="635003"/>
    <lineage>
        <taxon>Eukaryota</taxon>
        <taxon>Sar</taxon>
        <taxon>Stramenopiles</taxon>
        <taxon>Ochrophyta</taxon>
        <taxon>Bacillariophyta</taxon>
        <taxon>Bacillariophyceae</taxon>
        <taxon>Bacillariophycidae</taxon>
        <taxon>Bacillariales</taxon>
        <taxon>Bacillariaceae</taxon>
        <taxon>Fragilariopsis</taxon>
    </lineage>
</organism>
<reference evidence="1 2" key="1">
    <citation type="submission" date="2016-09" db="EMBL/GenBank/DDBJ databases">
        <title>Extensive genetic diversity and differential bi-allelic expression allows diatom success in the polar Southern Ocean.</title>
        <authorList>
            <consortium name="DOE Joint Genome Institute"/>
            <person name="Mock T."/>
            <person name="Otillar R.P."/>
            <person name="Strauss J."/>
            <person name="Dupont C."/>
            <person name="Frickenhaus S."/>
            <person name="Maumus F."/>
            <person name="Mcmullan M."/>
            <person name="Sanges R."/>
            <person name="Schmutz J."/>
            <person name="Toseland A."/>
            <person name="Valas R."/>
            <person name="Veluchamy A."/>
            <person name="Ward B.J."/>
            <person name="Allen A."/>
            <person name="Barry K."/>
            <person name="Falciatore A."/>
            <person name="Ferrante M."/>
            <person name="Fortunato A.E."/>
            <person name="Gloeckner G."/>
            <person name="Gruber A."/>
            <person name="Hipkin R."/>
            <person name="Janech M."/>
            <person name="Kroth P."/>
            <person name="Leese F."/>
            <person name="Lindquist E."/>
            <person name="Lyon B.R."/>
            <person name="Martin J."/>
            <person name="Mayer C."/>
            <person name="Parker M."/>
            <person name="Quesneville H."/>
            <person name="Raymond J."/>
            <person name="Uhlig C."/>
            <person name="Valentin K.U."/>
            <person name="Worden A.Z."/>
            <person name="Armbrust E.V."/>
            <person name="Bowler C."/>
            <person name="Green B."/>
            <person name="Moulton V."/>
            <person name="Van Oosterhout C."/>
            <person name="Grigoriev I."/>
        </authorList>
    </citation>
    <scope>NUCLEOTIDE SEQUENCE [LARGE SCALE GENOMIC DNA]</scope>
    <source>
        <strain evidence="1 2">CCMP1102</strain>
    </source>
</reference>
<proteinExistence type="predicted"/>
<keyword evidence="2" id="KW-1185">Reference proteome</keyword>
<gene>
    <name evidence="1" type="ORF">FRACYDRAFT_270493</name>
</gene>
<dbReference type="InParanoid" id="A0A1E7F4E8"/>
<dbReference type="AlphaFoldDB" id="A0A1E7F4E8"/>
<evidence type="ECO:0000313" key="2">
    <source>
        <dbReference type="Proteomes" id="UP000095751"/>
    </source>
</evidence>
<protein>
    <recommendedName>
        <fullName evidence="3">CRAL-TRIO domain-containing protein</fullName>
    </recommendedName>
</protein>
<accession>A0A1E7F4E8</accession>
<evidence type="ECO:0000313" key="1">
    <source>
        <dbReference type="EMBL" id="OEU12885.1"/>
    </source>
</evidence>
<dbReference type="Proteomes" id="UP000095751">
    <property type="component" value="Unassembled WGS sequence"/>
</dbReference>
<evidence type="ECO:0008006" key="3">
    <source>
        <dbReference type="Google" id="ProtNLM"/>
    </source>
</evidence>
<sequence length="107" mass="12887">MSDSRYLKEIHMNNVFVIIDLRDGKKMADLNNHREIFIFHHCCKALERVSILNMKFGLQHPYLSTFIQNVLIKFVRNVPSLRWFRSDLTSENMTMLRMERPEIEFLN</sequence>
<dbReference type="EMBL" id="KV784364">
    <property type="protein sequence ID" value="OEU12885.1"/>
    <property type="molecule type" value="Genomic_DNA"/>
</dbReference>
<dbReference type="KEGG" id="fcy:FRACYDRAFT_270493"/>